<proteinExistence type="predicted"/>
<dbReference type="Proteomes" id="UP000256899">
    <property type="component" value="Unassembled WGS sequence"/>
</dbReference>
<organism evidence="2 3">
    <name type="scientific">Thalassotalea euphylliae</name>
    <dbReference type="NCBI Taxonomy" id="1655234"/>
    <lineage>
        <taxon>Bacteria</taxon>
        <taxon>Pseudomonadati</taxon>
        <taxon>Pseudomonadota</taxon>
        <taxon>Gammaproteobacteria</taxon>
        <taxon>Alteromonadales</taxon>
        <taxon>Colwelliaceae</taxon>
        <taxon>Thalassotalea</taxon>
    </lineage>
</organism>
<keyword evidence="2" id="KW-0808">Transferase</keyword>
<dbReference type="Gene3D" id="3.40.50.2000">
    <property type="entry name" value="Glycogen Phosphorylase B"/>
    <property type="match status" value="1"/>
</dbReference>
<name>A0A3E0U5F4_9GAMM</name>
<dbReference type="GO" id="GO:0016757">
    <property type="term" value="F:glycosyltransferase activity"/>
    <property type="evidence" value="ECO:0007669"/>
    <property type="project" value="InterPro"/>
</dbReference>
<evidence type="ECO:0000313" key="3">
    <source>
        <dbReference type="Proteomes" id="UP000256899"/>
    </source>
</evidence>
<protein>
    <submittedName>
        <fullName evidence="2">Glycosyltransferase</fullName>
    </submittedName>
</protein>
<feature type="domain" description="Glycosyl transferase family 1" evidence="1">
    <location>
        <begin position="163"/>
        <end position="311"/>
    </location>
</feature>
<reference evidence="3" key="1">
    <citation type="submission" date="2018-08" db="EMBL/GenBank/DDBJ databases">
        <title>Thalassotalea euphylliae genome.</title>
        <authorList>
            <person name="Summers S."/>
            <person name="Rice S.A."/>
            <person name="Freckelton M.L."/>
            <person name="Nedved B.T."/>
            <person name="Hadfield M.G."/>
        </authorList>
    </citation>
    <scope>NUCLEOTIDE SEQUENCE [LARGE SCALE GENOMIC DNA]</scope>
    <source>
        <strain evidence="3">H3</strain>
    </source>
</reference>
<gene>
    <name evidence="2" type="ORF">DXX94_15140</name>
</gene>
<dbReference type="EMBL" id="QUOT01000001">
    <property type="protein sequence ID" value="REL31944.1"/>
    <property type="molecule type" value="Genomic_DNA"/>
</dbReference>
<accession>A0A3E0U5F4</accession>
<evidence type="ECO:0000313" key="2">
    <source>
        <dbReference type="EMBL" id="REL31944.1"/>
    </source>
</evidence>
<comment type="caution">
    <text evidence="2">The sequence shown here is derived from an EMBL/GenBank/DDBJ whole genome shotgun (WGS) entry which is preliminary data.</text>
</comment>
<sequence>MSNINLAIKNQTRHYKESPNIINTAPSYLAKLFPSKIWTLVKIFHTLICYIRFCFASAWNFKGVVYRPINGGKGLVYDIVYLTISRLFMNKIYIHHHSFNYLNAHSQLFFIVNKIAGKKAKHIVLGQRMATKLSSLYKIEAKNIVVLSNLAFFDKELNQSKTSESLKLGYLSNLCIEKGLSTFISVCRILNDKNISFTAEIAGPFADNASKKLVQLAVKNFPQLTYLGPLYGANKDKFYSSVDSFIFPTQYKNEAEPLVLYEAASSGTLLIGTQRGCMQAAIEQLQGFSIKESAKLANEIAETIIHAKKDGLFHVEARKSRQLAFKEVRIRAKNKLHALLTEMAQHDKIKNSYYYHNR</sequence>
<dbReference type="Pfam" id="PF00534">
    <property type="entry name" value="Glycos_transf_1"/>
    <property type="match status" value="1"/>
</dbReference>
<dbReference type="SUPFAM" id="SSF53756">
    <property type="entry name" value="UDP-Glycosyltransferase/glycogen phosphorylase"/>
    <property type="match status" value="1"/>
</dbReference>
<dbReference type="AlphaFoldDB" id="A0A3E0U5F4"/>
<evidence type="ECO:0000259" key="1">
    <source>
        <dbReference type="Pfam" id="PF00534"/>
    </source>
</evidence>
<keyword evidence="3" id="KW-1185">Reference proteome</keyword>
<dbReference type="InterPro" id="IPR001296">
    <property type="entry name" value="Glyco_trans_1"/>
</dbReference>